<dbReference type="RefSeq" id="WP_387218510.1">
    <property type="nucleotide sequence ID" value="NZ_JBIAZM010000002.1"/>
</dbReference>
<gene>
    <name evidence="2" type="ORF">ACFY3B_06275</name>
</gene>
<protein>
    <submittedName>
        <fullName evidence="2">Alpha/beta fold hydrolase</fullName>
    </submittedName>
</protein>
<dbReference type="GO" id="GO:0016787">
    <property type="term" value="F:hydrolase activity"/>
    <property type="evidence" value="ECO:0007669"/>
    <property type="project" value="UniProtKB-KW"/>
</dbReference>
<keyword evidence="2" id="KW-0378">Hydrolase</keyword>
<feature type="non-terminal residue" evidence="2">
    <location>
        <position position="1"/>
    </location>
</feature>
<name>A0ABW6VRK1_9ACTN</name>
<keyword evidence="3" id="KW-1185">Reference proteome</keyword>
<dbReference type="Gene3D" id="3.40.50.1820">
    <property type="entry name" value="alpha/beta hydrolase"/>
    <property type="match status" value="1"/>
</dbReference>
<reference evidence="2 3" key="1">
    <citation type="submission" date="2024-10" db="EMBL/GenBank/DDBJ databases">
        <title>The Natural Products Discovery Center: Release of the First 8490 Sequenced Strains for Exploring Actinobacteria Biosynthetic Diversity.</title>
        <authorList>
            <person name="Kalkreuter E."/>
            <person name="Kautsar S.A."/>
            <person name="Yang D."/>
            <person name="Bader C.D."/>
            <person name="Teijaro C.N."/>
            <person name="Fluegel L."/>
            <person name="Davis C.M."/>
            <person name="Simpson J.R."/>
            <person name="Lauterbach L."/>
            <person name="Steele A.D."/>
            <person name="Gui C."/>
            <person name="Meng S."/>
            <person name="Li G."/>
            <person name="Viehrig K."/>
            <person name="Ye F."/>
            <person name="Su P."/>
            <person name="Kiefer A.F."/>
            <person name="Nichols A."/>
            <person name="Cepeda A.J."/>
            <person name="Yan W."/>
            <person name="Fan B."/>
            <person name="Jiang Y."/>
            <person name="Adhikari A."/>
            <person name="Zheng C.-J."/>
            <person name="Schuster L."/>
            <person name="Cowan T.M."/>
            <person name="Smanski M.J."/>
            <person name="Chevrette M.G."/>
            <person name="De Carvalho L.P.S."/>
            <person name="Shen B."/>
        </authorList>
    </citation>
    <scope>NUCLEOTIDE SEQUENCE [LARGE SCALE GENOMIC DNA]</scope>
    <source>
        <strain evidence="2 3">NPDC000140</strain>
    </source>
</reference>
<feature type="compositionally biased region" description="Low complexity" evidence="1">
    <location>
        <begin position="32"/>
        <end position="41"/>
    </location>
</feature>
<dbReference type="Proteomes" id="UP001602287">
    <property type="component" value="Unassembled WGS sequence"/>
</dbReference>
<comment type="caution">
    <text evidence="2">The sequence shown here is derived from an EMBL/GenBank/DDBJ whole genome shotgun (WGS) entry which is preliminary data.</text>
</comment>
<evidence type="ECO:0000313" key="3">
    <source>
        <dbReference type="Proteomes" id="UP001602287"/>
    </source>
</evidence>
<proteinExistence type="predicted"/>
<evidence type="ECO:0000256" key="1">
    <source>
        <dbReference type="SAM" id="MobiDB-lite"/>
    </source>
</evidence>
<dbReference type="InterPro" id="IPR029058">
    <property type="entry name" value="AB_hydrolase_fold"/>
</dbReference>
<dbReference type="EMBL" id="JBIAZM010000002">
    <property type="protein sequence ID" value="MFF5199198.1"/>
    <property type="molecule type" value="Genomic_DNA"/>
</dbReference>
<dbReference type="SUPFAM" id="SSF53474">
    <property type="entry name" value="alpha/beta-Hydrolases"/>
    <property type="match status" value="1"/>
</dbReference>
<accession>A0ABW6VRK1</accession>
<evidence type="ECO:0000313" key="2">
    <source>
        <dbReference type="EMBL" id="MFF5199198.1"/>
    </source>
</evidence>
<feature type="region of interest" description="Disordered" evidence="1">
    <location>
        <begin position="1"/>
        <end position="48"/>
    </location>
</feature>
<organism evidence="2 3">
    <name type="scientific">Micromonospora parva</name>
    <dbReference type="NCBI Taxonomy" id="1464048"/>
    <lineage>
        <taxon>Bacteria</taxon>
        <taxon>Bacillati</taxon>
        <taxon>Actinomycetota</taxon>
        <taxon>Actinomycetes</taxon>
        <taxon>Micromonosporales</taxon>
        <taxon>Micromonosporaceae</taxon>
        <taxon>Micromonospora</taxon>
    </lineage>
</organism>
<sequence>LWRAPPRAGSPAGGGGWAGLPGAPGGGGAAGARGAPAGAPAPATPVPHAREIVGRIPRARLAVLDAAAHLANVEQPEQVCRLLSGHFQEGRDEE</sequence>
<feature type="compositionally biased region" description="Low complexity" evidence="1">
    <location>
        <begin position="1"/>
        <end position="10"/>
    </location>
</feature>
<feature type="compositionally biased region" description="Gly residues" evidence="1">
    <location>
        <begin position="11"/>
        <end position="31"/>
    </location>
</feature>